<proteinExistence type="predicted"/>
<evidence type="ECO:0000313" key="2">
    <source>
        <dbReference type="Proteomes" id="UP000789920"/>
    </source>
</evidence>
<accession>A0ACA9SJP6</accession>
<keyword evidence="2" id="KW-1185">Reference proteome</keyword>
<comment type="caution">
    <text evidence="1">The sequence shown here is derived from an EMBL/GenBank/DDBJ whole genome shotgun (WGS) entry which is preliminary data.</text>
</comment>
<dbReference type="Proteomes" id="UP000789920">
    <property type="component" value="Unassembled WGS sequence"/>
</dbReference>
<reference evidence="1" key="1">
    <citation type="submission" date="2021-06" db="EMBL/GenBank/DDBJ databases">
        <authorList>
            <person name="Kallberg Y."/>
            <person name="Tangrot J."/>
            <person name="Rosling A."/>
        </authorList>
    </citation>
    <scope>NUCLEOTIDE SEQUENCE</scope>
    <source>
        <strain evidence="1">MA461A</strain>
    </source>
</reference>
<dbReference type="EMBL" id="CAJVQC010132184">
    <property type="protein sequence ID" value="CAG8841900.1"/>
    <property type="molecule type" value="Genomic_DNA"/>
</dbReference>
<organism evidence="1 2">
    <name type="scientific">Racocetra persica</name>
    <dbReference type="NCBI Taxonomy" id="160502"/>
    <lineage>
        <taxon>Eukaryota</taxon>
        <taxon>Fungi</taxon>
        <taxon>Fungi incertae sedis</taxon>
        <taxon>Mucoromycota</taxon>
        <taxon>Glomeromycotina</taxon>
        <taxon>Glomeromycetes</taxon>
        <taxon>Diversisporales</taxon>
        <taxon>Gigasporaceae</taxon>
        <taxon>Racocetra</taxon>
    </lineage>
</organism>
<protein>
    <submittedName>
        <fullName evidence="1">11224_t:CDS:1</fullName>
    </submittedName>
</protein>
<feature type="non-terminal residue" evidence="1">
    <location>
        <position position="1"/>
    </location>
</feature>
<sequence>IKNPTFTSASMNEVADIIKEVIRNRLQSNALLANAKRKLEHLESTFDNTWRRSEVRQYFVQLDLSHKVLNNGHTRDLDNSYSEKRPLPEPENICDKKFKKRIASRSNSNTENYEELFDYKGREELFDHEVSEEDRE</sequence>
<gene>
    <name evidence="1" type="ORF">RPERSI_LOCUS32077</name>
</gene>
<feature type="non-terminal residue" evidence="1">
    <location>
        <position position="136"/>
    </location>
</feature>
<evidence type="ECO:0000313" key="1">
    <source>
        <dbReference type="EMBL" id="CAG8841900.1"/>
    </source>
</evidence>
<name>A0ACA9SJP6_9GLOM</name>